<dbReference type="GO" id="GO:0070300">
    <property type="term" value="F:phosphatidic acid binding"/>
    <property type="evidence" value="ECO:0007669"/>
    <property type="project" value="TreeGrafter"/>
</dbReference>
<evidence type="ECO:0000313" key="3">
    <source>
        <dbReference type="Proteomes" id="UP000013827"/>
    </source>
</evidence>
<sequence>RIVLTGGPCGGKTTALAKLRIRLEELGFLVLTVPETATMLFSGGVPLPSDEASGFAFQKHLMQVQREVEDAFIALAKGSGRPAVVLLDRGLMDGKAYMEEEQWELLLEELQLTPVMLRDQRYDAVVHLVTAADGAAPFYSLANNESRTESVE</sequence>
<dbReference type="Gene3D" id="3.40.50.300">
    <property type="entry name" value="P-loop containing nucleotide triphosphate hydrolases"/>
    <property type="match status" value="1"/>
</dbReference>
<reference evidence="2" key="2">
    <citation type="submission" date="2024-10" db="UniProtKB">
        <authorList>
            <consortium name="EnsemblProtists"/>
        </authorList>
    </citation>
    <scope>IDENTIFICATION</scope>
</reference>
<dbReference type="GO" id="GO:0035091">
    <property type="term" value="F:phosphatidylinositol binding"/>
    <property type="evidence" value="ECO:0007669"/>
    <property type="project" value="TreeGrafter"/>
</dbReference>
<dbReference type="SUPFAM" id="SSF52540">
    <property type="entry name" value="P-loop containing nucleoside triphosphate hydrolases"/>
    <property type="match status" value="1"/>
</dbReference>
<organism evidence="2 3">
    <name type="scientific">Emiliania huxleyi (strain CCMP1516)</name>
    <dbReference type="NCBI Taxonomy" id="280463"/>
    <lineage>
        <taxon>Eukaryota</taxon>
        <taxon>Haptista</taxon>
        <taxon>Haptophyta</taxon>
        <taxon>Prymnesiophyceae</taxon>
        <taxon>Isochrysidales</taxon>
        <taxon>Noelaerhabdaceae</taxon>
        <taxon>Emiliania</taxon>
    </lineage>
</organism>
<dbReference type="Pfam" id="PF13521">
    <property type="entry name" value="AAA_28"/>
    <property type="match status" value="1"/>
</dbReference>
<dbReference type="AlphaFoldDB" id="A0A0D3IH30"/>
<dbReference type="RefSeq" id="XP_005762994.1">
    <property type="nucleotide sequence ID" value="XM_005762937.1"/>
</dbReference>
<dbReference type="PANTHER" id="PTHR34932">
    <property type="entry name" value="TRPL TRANSLOCATION DEFECT PROTEIN 14"/>
    <property type="match status" value="1"/>
</dbReference>
<proteinExistence type="predicted"/>
<dbReference type="HOGENOM" id="CLU_088091_1_0_1"/>
<dbReference type="InterPro" id="IPR038727">
    <property type="entry name" value="NadR/Ttd14_AAA_dom"/>
</dbReference>
<dbReference type="InterPro" id="IPR053227">
    <property type="entry name" value="TRPL-trafficking_regulator"/>
</dbReference>
<evidence type="ECO:0000313" key="2">
    <source>
        <dbReference type="EnsemblProtists" id="EOD10565"/>
    </source>
</evidence>
<dbReference type="PaxDb" id="2903-EOD10565"/>
<dbReference type="InterPro" id="IPR027417">
    <property type="entry name" value="P-loop_NTPase"/>
</dbReference>
<dbReference type="Proteomes" id="UP000013827">
    <property type="component" value="Unassembled WGS sequence"/>
</dbReference>
<feature type="domain" description="NadR/Ttd14 AAA" evidence="1">
    <location>
        <begin position="1"/>
        <end position="150"/>
    </location>
</feature>
<dbReference type="GO" id="GO:0005525">
    <property type="term" value="F:GTP binding"/>
    <property type="evidence" value="ECO:0007669"/>
    <property type="project" value="TreeGrafter"/>
</dbReference>
<reference evidence="3" key="1">
    <citation type="journal article" date="2013" name="Nature">
        <title>Pan genome of the phytoplankton Emiliania underpins its global distribution.</title>
        <authorList>
            <person name="Read B.A."/>
            <person name="Kegel J."/>
            <person name="Klute M.J."/>
            <person name="Kuo A."/>
            <person name="Lefebvre S.C."/>
            <person name="Maumus F."/>
            <person name="Mayer C."/>
            <person name="Miller J."/>
            <person name="Monier A."/>
            <person name="Salamov A."/>
            <person name="Young J."/>
            <person name="Aguilar M."/>
            <person name="Claverie J.M."/>
            <person name="Frickenhaus S."/>
            <person name="Gonzalez K."/>
            <person name="Herman E.K."/>
            <person name="Lin Y.C."/>
            <person name="Napier J."/>
            <person name="Ogata H."/>
            <person name="Sarno A.F."/>
            <person name="Shmutz J."/>
            <person name="Schroeder D."/>
            <person name="de Vargas C."/>
            <person name="Verret F."/>
            <person name="von Dassow P."/>
            <person name="Valentin K."/>
            <person name="Van de Peer Y."/>
            <person name="Wheeler G."/>
            <person name="Dacks J.B."/>
            <person name="Delwiche C.F."/>
            <person name="Dyhrman S.T."/>
            <person name="Glockner G."/>
            <person name="John U."/>
            <person name="Richards T."/>
            <person name="Worden A.Z."/>
            <person name="Zhang X."/>
            <person name="Grigoriev I.V."/>
            <person name="Allen A.E."/>
            <person name="Bidle K."/>
            <person name="Borodovsky M."/>
            <person name="Bowler C."/>
            <person name="Brownlee C."/>
            <person name="Cock J.M."/>
            <person name="Elias M."/>
            <person name="Gladyshev V.N."/>
            <person name="Groth M."/>
            <person name="Guda C."/>
            <person name="Hadaegh A."/>
            <person name="Iglesias-Rodriguez M.D."/>
            <person name="Jenkins J."/>
            <person name="Jones B.M."/>
            <person name="Lawson T."/>
            <person name="Leese F."/>
            <person name="Lindquist E."/>
            <person name="Lobanov A."/>
            <person name="Lomsadze A."/>
            <person name="Malik S.B."/>
            <person name="Marsh M.E."/>
            <person name="Mackinder L."/>
            <person name="Mock T."/>
            <person name="Mueller-Roeber B."/>
            <person name="Pagarete A."/>
            <person name="Parker M."/>
            <person name="Probert I."/>
            <person name="Quesneville H."/>
            <person name="Raines C."/>
            <person name="Rensing S.A."/>
            <person name="Riano-Pachon D.M."/>
            <person name="Richier S."/>
            <person name="Rokitta S."/>
            <person name="Shiraiwa Y."/>
            <person name="Soanes D.M."/>
            <person name="van der Giezen M."/>
            <person name="Wahlund T.M."/>
            <person name="Williams B."/>
            <person name="Wilson W."/>
            <person name="Wolfe G."/>
            <person name="Wurch L.L."/>
        </authorList>
    </citation>
    <scope>NUCLEOTIDE SEQUENCE</scope>
</reference>
<dbReference type="KEGG" id="ehx:EMIHUDRAFT_60499"/>
<name>A0A0D3IH30_EMIH1</name>
<dbReference type="eggNOG" id="ENOG502QVQD">
    <property type="taxonomic scope" value="Eukaryota"/>
</dbReference>
<accession>A0A0D3IH30</accession>
<protein>
    <recommendedName>
        <fullName evidence="1">NadR/Ttd14 AAA domain-containing protein</fullName>
    </recommendedName>
</protein>
<dbReference type="PANTHER" id="PTHR34932:SF1">
    <property type="entry name" value="TRPL TRANSLOCATION DEFECT PROTEIN 14"/>
    <property type="match status" value="1"/>
</dbReference>
<evidence type="ECO:0000259" key="1">
    <source>
        <dbReference type="Pfam" id="PF13521"/>
    </source>
</evidence>
<keyword evidence="3" id="KW-1185">Reference proteome</keyword>
<dbReference type="GeneID" id="17256717"/>
<dbReference type="EnsemblProtists" id="EOD10565">
    <property type="protein sequence ID" value="EOD10565"/>
    <property type="gene ID" value="EMIHUDRAFT_60499"/>
</dbReference>